<dbReference type="AlphaFoldDB" id="A0A4P2VCC9"/>
<name>A0A4P2VCC9_9ARCH</name>
<dbReference type="KEGG" id="ccai:NAS2_0417"/>
<gene>
    <name evidence="1" type="ORF">NAS2_0417</name>
</gene>
<dbReference type="Proteomes" id="UP000509448">
    <property type="component" value="Chromosome"/>
</dbReference>
<protein>
    <submittedName>
        <fullName evidence="1">Uncharacterized protein</fullName>
    </submittedName>
</protein>
<reference evidence="1 2" key="1">
    <citation type="journal article" date="2019" name="ISME J.">
        <title>Isolation and characterization of a thermophilic sulfur- and iron-reducing thaumarchaeote from a terrestrial acidic hot spring.</title>
        <authorList>
            <person name="Kato S."/>
            <person name="Itoh T."/>
            <person name="Yuki M."/>
            <person name="Nagamori M."/>
            <person name="Ohnishi M."/>
            <person name="Uematsu K."/>
            <person name="Suzuki K."/>
            <person name="Takashina T."/>
            <person name="Ohkuma M."/>
        </authorList>
    </citation>
    <scope>NUCLEOTIDE SEQUENCE [LARGE SCALE GENOMIC DNA]</scope>
    <source>
        <strain evidence="1 2">NAS-02</strain>
    </source>
</reference>
<evidence type="ECO:0000313" key="2">
    <source>
        <dbReference type="Proteomes" id="UP000509448"/>
    </source>
</evidence>
<sequence length="120" mass="13091">MDARLSDAEGKVRGTTGHILESVQGLDLKLLRFSKELRLLPRELEDDLSLLIPRGIIYGLEAVAVAGEEEVPLGAILVVGMYDEDSGEGVVFGDEWLDAQLGEMEDLLRSAARQLGWPDA</sequence>
<proteinExistence type="predicted"/>
<organism evidence="1 2">
    <name type="scientific">Conexivisphaera calida</name>
    <dbReference type="NCBI Taxonomy" id="1874277"/>
    <lineage>
        <taxon>Archaea</taxon>
        <taxon>Nitrososphaerota</taxon>
        <taxon>Conexivisphaeria</taxon>
        <taxon>Conexivisphaerales</taxon>
        <taxon>Conexivisphaeraceae</taxon>
        <taxon>Conexivisphaera</taxon>
    </lineage>
</organism>
<keyword evidence="2" id="KW-1185">Reference proteome</keyword>
<accession>A0A4P2VCC9</accession>
<evidence type="ECO:0000313" key="1">
    <source>
        <dbReference type="EMBL" id="BBE41807.1"/>
    </source>
</evidence>
<dbReference type="EMBL" id="AP018732">
    <property type="protein sequence ID" value="BBE41807.1"/>
    <property type="molecule type" value="Genomic_DNA"/>
</dbReference>